<protein>
    <submittedName>
        <fullName evidence="1">Uncharacterized protein</fullName>
    </submittedName>
</protein>
<accession>I4DQM6</accession>
<dbReference type="EMBL" id="AK404471">
    <property type="protein sequence ID" value="BAM20216.1"/>
    <property type="molecule type" value="mRNA"/>
</dbReference>
<reference evidence="1" key="1">
    <citation type="journal article" date="2012" name="BMC Biol.">
        <title>Comprehensive microarray-based analysis for stage-specific larval camouflage pattern-associated genes in the swallowtail butterfly, Papilio xuthus.</title>
        <authorList>
            <person name="Futahashi R."/>
            <person name="Shirataki H."/>
            <person name="Narita T."/>
            <person name="Mita K."/>
            <person name="Fujiwara H."/>
        </authorList>
    </citation>
    <scope>NUCLEOTIDE SEQUENCE</scope>
    <source>
        <tissue evidence="1">Epidermis</tissue>
    </source>
</reference>
<name>I4DQM6_PAPXU</name>
<sequence>MRFGIAYSEVILLKLETGMAMASIAPTFLVGSLFVSCAISEKLFASILIFFYYTVNLYFF</sequence>
<organism evidence="1">
    <name type="scientific">Papilio xuthus</name>
    <name type="common">Asian swallowtail butterfly</name>
    <dbReference type="NCBI Taxonomy" id="66420"/>
    <lineage>
        <taxon>Eukaryota</taxon>
        <taxon>Metazoa</taxon>
        <taxon>Ecdysozoa</taxon>
        <taxon>Arthropoda</taxon>
        <taxon>Hexapoda</taxon>
        <taxon>Insecta</taxon>
        <taxon>Pterygota</taxon>
        <taxon>Neoptera</taxon>
        <taxon>Endopterygota</taxon>
        <taxon>Lepidoptera</taxon>
        <taxon>Glossata</taxon>
        <taxon>Ditrysia</taxon>
        <taxon>Papilionoidea</taxon>
        <taxon>Papilionidae</taxon>
        <taxon>Papilioninae</taxon>
        <taxon>Papilio</taxon>
    </lineage>
</organism>
<dbReference type="AlphaFoldDB" id="I4DQM6"/>
<proteinExistence type="evidence at transcript level"/>
<evidence type="ECO:0000313" key="1">
    <source>
        <dbReference type="EMBL" id="BAM20216.1"/>
    </source>
</evidence>